<dbReference type="PANTHER" id="PTHR13483">
    <property type="entry name" value="BOX C_D SNORNA PROTEIN 1-RELATED"/>
    <property type="match status" value="1"/>
</dbReference>
<dbReference type="PANTHER" id="PTHR13483:SF3">
    <property type="entry name" value="BOX C_D SNORNA PROTEIN 1"/>
    <property type="match status" value="1"/>
</dbReference>
<keyword evidence="17" id="KW-1185">Reference proteome</keyword>
<dbReference type="Proteomes" id="UP000308199">
    <property type="component" value="Unassembled WGS sequence"/>
</dbReference>
<evidence type="ECO:0000256" key="4">
    <source>
        <dbReference type="ARBA" id="ARBA00022723"/>
    </source>
</evidence>
<evidence type="ECO:0000256" key="11">
    <source>
        <dbReference type="ARBA" id="ARBA00068630"/>
    </source>
</evidence>
<dbReference type="InterPro" id="IPR051639">
    <property type="entry name" value="BCD1"/>
</dbReference>
<dbReference type="InterPro" id="IPR007529">
    <property type="entry name" value="Znf_HIT"/>
</dbReference>
<comment type="similarity">
    <text evidence="9">Belongs to the BCD1 family.</text>
</comment>
<evidence type="ECO:0000256" key="7">
    <source>
        <dbReference type="ARBA" id="ARBA00022843"/>
    </source>
</evidence>
<evidence type="ECO:0000256" key="14">
    <source>
        <dbReference type="SAM" id="MobiDB-lite"/>
    </source>
</evidence>
<dbReference type="GO" id="GO:0000492">
    <property type="term" value="P:box C/D snoRNP assembly"/>
    <property type="evidence" value="ECO:0007669"/>
    <property type="project" value="TreeGrafter"/>
</dbReference>
<feature type="compositionally biased region" description="Basic residues" evidence="14">
    <location>
        <begin position="123"/>
        <end position="133"/>
    </location>
</feature>
<dbReference type="Pfam" id="PF04438">
    <property type="entry name" value="zf-HIT"/>
    <property type="match status" value="1"/>
</dbReference>
<keyword evidence="4" id="KW-0479">Metal-binding</keyword>
<gene>
    <name evidence="16" type="ORF">EW145_g1585</name>
</gene>
<evidence type="ECO:0000256" key="12">
    <source>
        <dbReference type="ARBA" id="ARBA00077531"/>
    </source>
</evidence>
<dbReference type="AlphaFoldDB" id="A0A4S4LJJ3"/>
<keyword evidence="6" id="KW-0862">Zinc</keyword>
<protein>
    <recommendedName>
        <fullName evidence="11">Box C/D snoRNA protein 1</fullName>
    </recommendedName>
    <alternativeName>
        <fullName evidence="12">Zinc finger HIT domain-containing protein 6</fullName>
    </alternativeName>
</protein>
<dbReference type="PROSITE" id="PS51083">
    <property type="entry name" value="ZF_HIT"/>
    <property type="match status" value="1"/>
</dbReference>
<keyword evidence="2" id="KW-0690">Ribosome biogenesis</keyword>
<reference evidence="16 17" key="1">
    <citation type="submission" date="2019-02" db="EMBL/GenBank/DDBJ databases">
        <title>Genome sequencing of the rare red list fungi Phellinidium pouzarii.</title>
        <authorList>
            <person name="Buettner E."/>
            <person name="Kellner H."/>
        </authorList>
    </citation>
    <scope>NUCLEOTIDE SEQUENCE [LARGE SCALE GENOMIC DNA]</scope>
    <source>
        <strain evidence="16 17">DSM 108285</strain>
    </source>
</reference>
<dbReference type="Gene3D" id="3.30.60.190">
    <property type="match status" value="1"/>
</dbReference>
<comment type="caution">
    <text evidence="16">The sequence shown here is derived from an EMBL/GenBank/DDBJ whole genome shotgun (WGS) entry which is preliminary data.</text>
</comment>
<evidence type="ECO:0000313" key="16">
    <source>
        <dbReference type="EMBL" id="THH10080.1"/>
    </source>
</evidence>
<dbReference type="SUPFAM" id="SSF144232">
    <property type="entry name" value="HIT/MYND zinc finger-like"/>
    <property type="match status" value="1"/>
</dbReference>
<keyword evidence="7" id="KW-0832">Ubl conjugation</keyword>
<dbReference type="EMBL" id="SGPK01000045">
    <property type="protein sequence ID" value="THH10080.1"/>
    <property type="molecule type" value="Genomic_DNA"/>
</dbReference>
<evidence type="ECO:0000313" key="17">
    <source>
        <dbReference type="Proteomes" id="UP000308199"/>
    </source>
</evidence>
<evidence type="ECO:0000259" key="15">
    <source>
        <dbReference type="PROSITE" id="PS51083"/>
    </source>
</evidence>
<dbReference type="InterPro" id="IPR057721">
    <property type="entry name" value="BCD1_alpha/beta"/>
</dbReference>
<comment type="function">
    <text evidence="8">Required for box C/D snoRNAs accumulation involved in snoRNA processing, snoRNA transport to the nucleolus and ribosome biogenesis.</text>
</comment>
<evidence type="ECO:0000256" key="3">
    <source>
        <dbReference type="ARBA" id="ARBA00022553"/>
    </source>
</evidence>
<accession>A0A4S4LJJ3</accession>
<evidence type="ECO:0000256" key="10">
    <source>
        <dbReference type="ARBA" id="ARBA00061949"/>
    </source>
</evidence>
<evidence type="ECO:0000256" key="8">
    <source>
        <dbReference type="ARBA" id="ARBA00049598"/>
    </source>
</evidence>
<proteinExistence type="inferred from homology"/>
<name>A0A4S4LJJ3_9AGAM</name>
<evidence type="ECO:0000256" key="9">
    <source>
        <dbReference type="ARBA" id="ARBA00049654"/>
    </source>
</evidence>
<dbReference type="GO" id="GO:0008270">
    <property type="term" value="F:zinc ion binding"/>
    <property type="evidence" value="ECO:0007669"/>
    <property type="project" value="UniProtKB-UniRule"/>
</dbReference>
<organism evidence="16 17">
    <name type="scientific">Phellinidium pouzarii</name>
    <dbReference type="NCBI Taxonomy" id="167371"/>
    <lineage>
        <taxon>Eukaryota</taxon>
        <taxon>Fungi</taxon>
        <taxon>Dikarya</taxon>
        <taxon>Basidiomycota</taxon>
        <taxon>Agaricomycotina</taxon>
        <taxon>Agaricomycetes</taxon>
        <taxon>Hymenochaetales</taxon>
        <taxon>Hymenochaetaceae</taxon>
        <taxon>Phellinidium</taxon>
    </lineage>
</organism>
<keyword evidence="3" id="KW-0597">Phosphoprotein</keyword>
<dbReference type="GO" id="GO:0005634">
    <property type="term" value="C:nucleus"/>
    <property type="evidence" value="ECO:0007669"/>
    <property type="project" value="TreeGrafter"/>
</dbReference>
<dbReference type="Pfam" id="PF25790">
    <property type="entry name" value="BCD1"/>
    <property type="match status" value="1"/>
</dbReference>
<sequence length="451" mass="50431">MSDTTSTSELADLPGPSSALSPPLCALCNAQPAKYTCPRCRTRSCSLPCSRAHKAMSGCSGERDRTAFVPMNAYGYSTLVNDYVFLEEVGRKVETWGREIVRGGIAPRGQVSADVRGSSMRGGRGRGRGKGRMFGHGQDKRSYLAMQLGIRDIDMDILPPGMERAKRNQSFWDSKKKTAFLSIEFAFQPPPDPVTRRRTGPISLVTNKNNWEQTIQQLIRAGVKNTQRTKKDSVLLEWLHFDDEEEEDDCAPSSVLCVMKRPKMLDDSPTLTYTERPSYYKLDWNSKLSSALRQKHFVEFPTISLVDESLFEGVLIDDSGAAEDMRERRFKRRKLDPAIAKKTITRLVGAYGSDDDDEEANVLNTLGFYSESEGNSDADLGHDIDEEDADVLGDMEEPTKDFRRILDASVGERAVFIEEDEQDLNWGDDELAEDEAKLAGLSAAVHRQFPS</sequence>
<dbReference type="GO" id="GO:0070761">
    <property type="term" value="C:pre-snoRNP complex"/>
    <property type="evidence" value="ECO:0007669"/>
    <property type="project" value="TreeGrafter"/>
</dbReference>
<dbReference type="OrthoDB" id="272357at2759"/>
<keyword evidence="1" id="KW-1017">Isopeptide bond</keyword>
<evidence type="ECO:0000256" key="2">
    <source>
        <dbReference type="ARBA" id="ARBA00022517"/>
    </source>
</evidence>
<comment type="subunit">
    <text evidence="10">Interacts with FBL, SNU13, NOP58, NUFIP1, RUVBL1, RUVBL2 and TAF9. Interacts (via HIT-type zinc finger) with the RUVBL1/RUVBL2 complex in the presence of ADP.</text>
</comment>
<keyword evidence="5 13" id="KW-0863">Zinc-finger</keyword>
<dbReference type="GO" id="GO:0000463">
    <property type="term" value="P:maturation of LSU-rRNA from tricistronic rRNA transcript (SSU-rRNA, 5.8S rRNA, LSU-rRNA)"/>
    <property type="evidence" value="ECO:0007669"/>
    <property type="project" value="TreeGrafter"/>
</dbReference>
<feature type="region of interest" description="Disordered" evidence="14">
    <location>
        <begin position="110"/>
        <end position="136"/>
    </location>
</feature>
<evidence type="ECO:0000256" key="1">
    <source>
        <dbReference type="ARBA" id="ARBA00022499"/>
    </source>
</evidence>
<dbReference type="GO" id="GO:0048254">
    <property type="term" value="P:snoRNA localization"/>
    <property type="evidence" value="ECO:0007669"/>
    <property type="project" value="TreeGrafter"/>
</dbReference>
<evidence type="ECO:0000256" key="13">
    <source>
        <dbReference type="PROSITE-ProRule" id="PRU00453"/>
    </source>
</evidence>
<evidence type="ECO:0000256" key="5">
    <source>
        <dbReference type="ARBA" id="ARBA00022771"/>
    </source>
</evidence>
<dbReference type="FunFam" id="3.30.60.190:FF:000001">
    <property type="entry name" value="box C/D snoRNA protein 1"/>
    <property type="match status" value="1"/>
</dbReference>
<evidence type="ECO:0000256" key="6">
    <source>
        <dbReference type="ARBA" id="ARBA00022833"/>
    </source>
</evidence>
<feature type="domain" description="HIT-type" evidence="15">
    <location>
        <begin position="25"/>
        <end position="59"/>
    </location>
</feature>
<dbReference type="CDD" id="cd23023">
    <property type="entry name" value="zf-HIT_BCD1"/>
    <property type="match status" value="1"/>
</dbReference>